<dbReference type="SUPFAM" id="SSF53335">
    <property type="entry name" value="S-adenosyl-L-methionine-dependent methyltransferases"/>
    <property type="match status" value="1"/>
</dbReference>
<dbReference type="Gene3D" id="3.40.50.150">
    <property type="entry name" value="Vaccinia Virus protein VP39"/>
    <property type="match status" value="1"/>
</dbReference>
<keyword evidence="3" id="KW-1185">Reference proteome</keyword>
<sequence length="327" mass="37715">MPSWLSFSDDEFPASLCPFNIPSKNPHIQQFVNPIINADFNPFHGDSLLTLADDSPTAEYRRRKGERKSVSYNRLKRIGLVYIQFLTQFMPENVIINSDANLDVILLLAQMFPSIKFQVYESSVELKIDNVTFHPTVIPLTPFSLPSTSLIYQNIQQSSQLTLDAQNALYVSHLETQKSLILKTSPSTFLIPFQLPWTNETYEFFDGSLHFFPHSMHSHTELALFGQNLSQKSYSASRIEQQMFYFNTITRGQLFNHKLTVGNDGKFFKALDCCYDCTVEIVILLEYCKKIRGFNGVYEVFDLNEIQQKLEFSMKTEKEKEGYKKGK</sequence>
<name>V6LN31_9EUKA</name>
<evidence type="ECO:0000313" key="3">
    <source>
        <dbReference type="Proteomes" id="UP000018208"/>
    </source>
</evidence>
<protein>
    <submittedName>
        <fullName evidence="1">Uncharacterized protein</fullName>
    </submittedName>
</protein>
<dbReference type="VEuPathDB" id="GiardiaDB:SS50377_24346"/>
<dbReference type="EMBL" id="AUWU02000004">
    <property type="protein sequence ID" value="KAH0574391.1"/>
    <property type="molecule type" value="Genomic_DNA"/>
</dbReference>
<evidence type="ECO:0000313" key="1">
    <source>
        <dbReference type="EMBL" id="EST46102.1"/>
    </source>
</evidence>
<dbReference type="InterPro" id="IPR029063">
    <property type="entry name" value="SAM-dependent_MTases_sf"/>
</dbReference>
<reference evidence="1 2" key="1">
    <citation type="journal article" date="2014" name="PLoS Genet.">
        <title>The Genome of Spironucleus salmonicida Highlights a Fish Pathogen Adapted to Fluctuating Environments.</title>
        <authorList>
            <person name="Xu F."/>
            <person name="Jerlstrom-Hultqvist J."/>
            <person name="Einarsson E."/>
            <person name="Astvaldsson A."/>
            <person name="Svard S.G."/>
            <person name="Andersson J.O."/>
        </authorList>
    </citation>
    <scope>NUCLEOTIDE SEQUENCE</scope>
    <source>
        <strain evidence="2">ATCC 50377</strain>
    </source>
</reference>
<proteinExistence type="predicted"/>
<accession>V6LN31</accession>
<gene>
    <name evidence="1" type="ORF">SS50377_14096</name>
    <name evidence="2" type="ORF">SS50377_24346</name>
</gene>
<reference evidence="2" key="2">
    <citation type="submission" date="2020-12" db="EMBL/GenBank/DDBJ databases">
        <title>New Spironucleus salmonicida genome in near-complete chromosomes.</title>
        <authorList>
            <person name="Xu F."/>
            <person name="Kurt Z."/>
            <person name="Jimenez-Gonzalez A."/>
            <person name="Astvaldsson A."/>
            <person name="Andersson J.O."/>
            <person name="Svard S.G."/>
        </authorList>
    </citation>
    <scope>NUCLEOTIDE SEQUENCE</scope>
    <source>
        <strain evidence="2">ATCC 50377</strain>
    </source>
</reference>
<dbReference type="EMBL" id="KI546085">
    <property type="protein sequence ID" value="EST46102.1"/>
    <property type="molecule type" value="Genomic_DNA"/>
</dbReference>
<dbReference type="AlphaFoldDB" id="V6LN31"/>
<evidence type="ECO:0000313" key="2">
    <source>
        <dbReference type="EMBL" id="KAH0574391.1"/>
    </source>
</evidence>
<dbReference type="OrthoDB" id="270189at2759"/>
<dbReference type="Proteomes" id="UP000018208">
    <property type="component" value="Unassembled WGS sequence"/>
</dbReference>
<organism evidence="1">
    <name type="scientific">Spironucleus salmonicida</name>
    <dbReference type="NCBI Taxonomy" id="348837"/>
    <lineage>
        <taxon>Eukaryota</taxon>
        <taxon>Metamonada</taxon>
        <taxon>Diplomonadida</taxon>
        <taxon>Hexamitidae</taxon>
        <taxon>Hexamitinae</taxon>
        <taxon>Spironucleus</taxon>
    </lineage>
</organism>